<dbReference type="EMBL" id="CAEZZP010000012">
    <property type="protein sequence ID" value="CAB4764531.1"/>
    <property type="molecule type" value="Genomic_DNA"/>
</dbReference>
<evidence type="ECO:0000313" key="3">
    <source>
        <dbReference type="EMBL" id="CAB4708816.1"/>
    </source>
</evidence>
<dbReference type="GO" id="GO:0016811">
    <property type="term" value="F:hydrolase activity, acting on carbon-nitrogen (but not peptide) bonds, in linear amides"/>
    <property type="evidence" value="ECO:0007669"/>
    <property type="project" value="TreeGrafter"/>
</dbReference>
<keyword evidence="1" id="KW-0378">Hydrolase</keyword>
<evidence type="ECO:0000313" key="8">
    <source>
        <dbReference type="EMBL" id="CAB5035979.1"/>
    </source>
</evidence>
<dbReference type="PANTHER" id="PTHR43674">
    <property type="entry name" value="NITRILASE C965.09-RELATED"/>
    <property type="match status" value="1"/>
</dbReference>
<dbReference type="EMBL" id="CAFBPS010000155">
    <property type="protein sequence ID" value="CAB5035979.1"/>
    <property type="molecule type" value="Genomic_DNA"/>
</dbReference>
<dbReference type="PANTHER" id="PTHR43674:SF12">
    <property type="entry name" value="NITRILASE C965.09-RELATED"/>
    <property type="match status" value="1"/>
</dbReference>
<reference evidence="5" key="1">
    <citation type="submission" date="2020-05" db="EMBL/GenBank/DDBJ databases">
        <authorList>
            <person name="Chiriac C."/>
            <person name="Salcher M."/>
            <person name="Ghai R."/>
            <person name="Kavagutti S V."/>
        </authorList>
    </citation>
    <scope>NUCLEOTIDE SEQUENCE</scope>
</reference>
<dbReference type="EMBL" id="CAFBMF010000098">
    <property type="protein sequence ID" value="CAB4907487.1"/>
    <property type="molecule type" value="Genomic_DNA"/>
</dbReference>
<evidence type="ECO:0000313" key="6">
    <source>
        <dbReference type="EMBL" id="CAB4856563.1"/>
    </source>
</evidence>
<feature type="domain" description="CN hydrolase" evidence="2">
    <location>
        <begin position="8"/>
        <end position="283"/>
    </location>
</feature>
<dbReference type="InterPro" id="IPR036526">
    <property type="entry name" value="C-N_Hydrolase_sf"/>
</dbReference>
<protein>
    <submittedName>
        <fullName evidence="5">Unannotated protein</fullName>
    </submittedName>
</protein>
<sequence length="328" mass="36928">MSQQSRVIVVGAAQLGPIQKSDSRASVVERLISLLRQAKKRSCDLVVFPELALTTFFPRWFVDDISDADHWYEKSMPSTDTQPLFDEAKKLGIGFSLGYAELTEPDAQGVVHRYNTQILVERDGSVVAKYHKVHIPGHEHHEPNRPFQHAERYYFEPGPEGFGVWAAFGGLFGMMICNDRRWPESYREMGLQGVEMILCGYNTPIHYVPDPSQDILQGFHNSLVMQSGAYQNGTWVVGVAKGGIEEGVDSLGQTCIVAPSGQIVAQTLTTDDELIVAACDLDWCERYKGTLFNFDRYRRPEVYTRITQQRGTIISPENQAAIKRHTND</sequence>
<dbReference type="PROSITE" id="PS50263">
    <property type="entry name" value="CN_HYDROLASE"/>
    <property type="match status" value="1"/>
</dbReference>
<evidence type="ECO:0000313" key="5">
    <source>
        <dbReference type="EMBL" id="CAB4815389.1"/>
    </source>
</evidence>
<evidence type="ECO:0000259" key="2">
    <source>
        <dbReference type="PROSITE" id="PS50263"/>
    </source>
</evidence>
<accession>A0A6J6Z1X0</accession>
<dbReference type="EMBL" id="CAFBLJ010000005">
    <property type="protein sequence ID" value="CAB4856563.1"/>
    <property type="molecule type" value="Genomic_DNA"/>
</dbReference>
<dbReference type="Gene3D" id="3.60.110.10">
    <property type="entry name" value="Carbon-nitrogen hydrolase"/>
    <property type="match status" value="1"/>
</dbReference>
<dbReference type="AlphaFoldDB" id="A0A6J6Z1X0"/>
<dbReference type="InterPro" id="IPR050345">
    <property type="entry name" value="Aliph_Amidase/BUP"/>
</dbReference>
<evidence type="ECO:0000256" key="1">
    <source>
        <dbReference type="ARBA" id="ARBA00022801"/>
    </source>
</evidence>
<evidence type="ECO:0000313" key="7">
    <source>
        <dbReference type="EMBL" id="CAB4907487.1"/>
    </source>
</evidence>
<dbReference type="Pfam" id="PF00795">
    <property type="entry name" value="CN_hydrolase"/>
    <property type="match status" value="1"/>
</dbReference>
<evidence type="ECO:0000313" key="4">
    <source>
        <dbReference type="EMBL" id="CAB4764531.1"/>
    </source>
</evidence>
<organism evidence="5">
    <name type="scientific">freshwater metagenome</name>
    <dbReference type="NCBI Taxonomy" id="449393"/>
    <lineage>
        <taxon>unclassified sequences</taxon>
        <taxon>metagenomes</taxon>
        <taxon>ecological metagenomes</taxon>
    </lineage>
</organism>
<dbReference type="InterPro" id="IPR003010">
    <property type="entry name" value="C-N_Hydrolase"/>
</dbReference>
<dbReference type="SUPFAM" id="SSF56317">
    <property type="entry name" value="Carbon-nitrogen hydrolase"/>
    <property type="match status" value="1"/>
</dbReference>
<dbReference type="CDD" id="cd07569">
    <property type="entry name" value="DCase"/>
    <property type="match status" value="1"/>
</dbReference>
<name>A0A6J6Z1X0_9ZZZZ</name>
<dbReference type="EMBL" id="CAFAAL010000171">
    <property type="protein sequence ID" value="CAB4815389.1"/>
    <property type="molecule type" value="Genomic_DNA"/>
</dbReference>
<gene>
    <name evidence="3" type="ORF">UFOPK2658_00266</name>
    <name evidence="4" type="ORF">UFOPK2880_00352</name>
    <name evidence="5" type="ORF">UFOPK3004_01511</name>
    <name evidence="6" type="ORF">UFOPK3304_00198</name>
    <name evidence="7" type="ORF">UFOPK3494_01302</name>
    <name evidence="8" type="ORF">UFOPK4134_01553</name>
</gene>
<proteinExistence type="predicted"/>
<dbReference type="EMBL" id="CAEZYH010000005">
    <property type="protein sequence ID" value="CAB4708816.1"/>
    <property type="molecule type" value="Genomic_DNA"/>
</dbReference>